<evidence type="ECO:0000256" key="7">
    <source>
        <dbReference type="ARBA" id="ARBA00023136"/>
    </source>
</evidence>
<feature type="domain" description="LITAF" evidence="8">
    <location>
        <begin position="86"/>
        <end position="166"/>
    </location>
</feature>
<sequence>MYSLSLSLSLSTTLNTKCLGIKKSLLTKHYYGKKMESTLKSAQYPPPYNKLNNMCPEMETFDPVPTHGHAPTTSSVAQVSPPMINIHNIGTETNQPIGPKPVIMTCPQCRCRNKTRTKRRATLKTHLACILLTCCGCCCIPYCLDSCTNLDHFCPTCDAFVGTFSK</sequence>
<evidence type="ECO:0000256" key="4">
    <source>
        <dbReference type="ARBA" id="ARBA00005975"/>
    </source>
</evidence>
<reference evidence="10" key="1">
    <citation type="submission" date="2025-08" db="UniProtKB">
        <authorList>
            <consortium name="RefSeq"/>
        </authorList>
    </citation>
    <scope>IDENTIFICATION</scope>
    <source>
        <strain evidence="10">Aabys</strain>
        <tissue evidence="10">Whole body</tissue>
    </source>
</reference>
<dbReference type="SMART" id="SM00714">
    <property type="entry name" value="LITAF"/>
    <property type="match status" value="1"/>
</dbReference>
<keyword evidence="7" id="KW-0472">Membrane</keyword>
<dbReference type="PANTHER" id="PTHR23292:SF14">
    <property type="entry name" value="FI16615P1-RELATED"/>
    <property type="match status" value="1"/>
</dbReference>
<dbReference type="Proteomes" id="UP001652621">
    <property type="component" value="Unplaced"/>
</dbReference>
<evidence type="ECO:0000259" key="8">
    <source>
        <dbReference type="PROSITE" id="PS51837"/>
    </source>
</evidence>
<dbReference type="InterPro" id="IPR006629">
    <property type="entry name" value="LITAF"/>
</dbReference>
<dbReference type="GeneID" id="101888545"/>
<name>A0ABM3VM95_MUSDO</name>
<keyword evidence="5" id="KW-0479">Metal-binding</keyword>
<organism evidence="9 10">
    <name type="scientific">Musca domestica</name>
    <name type="common">House fly</name>
    <dbReference type="NCBI Taxonomy" id="7370"/>
    <lineage>
        <taxon>Eukaryota</taxon>
        <taxon>Metazoa</taxon>
        <taxon>Ecdysozoa</taxon>
        <taxon>Arthropoda</taxon>
        <taxon>Hexapoda</taxon>
        <taxon>Insecta</taxon>
        <taxon>Pterygota</taxon>
        <taxon>Neoptera</taxon>
        <taxon>Endopterygota</taxon>
        <taxon>Diptera</taxon>
        <taxon>Brachycera</taxon>
        <taxon>Muscomorpha</taxon>
        <taxon>Muscoidea</taxon>
        <taxon>Muscidae</taxon>
        <taxon>Musca</taxon>
    </lineage>
</organism>
<keyword evidence="9" id="KW-1185">Reference proteome</keyword>
<evidence type="ECO:0000256" key="2">
    <source>
        <dbReference type="ARBA" id="ARBA00004481"/>
    </source>
</evidence>
<dbReference type="Pfam" id="PF10601">
    <property type="entry name" value="zf-LITAF-like"/>
    <property type="match status" value="1"/>
</dbReference>
<proteinExistence type="inferred from homology"/>
<dbReference type="PANTHER" id="PTHR23292">
    <property type="entry name" value="LIPOPOLYSACCHARIDE-INDUCED TUMOR NECROSIS FACTOR-ALPHA FACTOR"/>
    <property type="match status" value="1"/>
</dbReference>
<dbReference type="RefSeq" id="XP_058986917.1">
    <property type="nucleotide sequence ID" value="XM_059130934.1"/>
</dbReference>
<evidence type="ECO:0000313" key="10">
    <source>
        <dbReference type="RefSeq" id="XP_058986917.1"/>
    </source>
</evidence>
<dbReference type="InterPro" id="IPR037519">
    <property type="entry name" value="LITAF_fam"/>
</dbReference>
<evidence type="ECO:0000313" key="9">
    <source>
        <dbReference type="Proteomes" id="UP001652621"/>
    </source>
</evidence>
<comment type="subcellular location">
    <subcellularLocation>
        <location evidence="2">Endosome membrane</location>
        <topology evidence="2">Peripheral membrane protein</topology>
    </subcellularLocation>
    <subcellularLocation>
        <location evidence="1">Late endosome membrane</location>
    </subcellularLocation>
    <subcellularLocation>
        <location evidence="3">Lysosome membrane</location>
        <topology evidence="3">Peripheral membrane protein</topology>
        <orientation evidence="3">Cytoplasmic side</orientation>
    </subcellularLocation>
</comment>
<evidence type="ECO:0000256" key="6">
    <source>
        <dbReference type="ARBA" id="ARBA00022833"/>
    </source>
</evidence>
<evidence type="ECO:0000256" key="3">
    <source>
        <dbReference type="ARBA" id="ARBA00004630"/>
    </source>
</evidence>
<accession>A0ABM3VM95</accession>
<protein>
    <submittedName>
        <fullName evidence="10">Lipopolysaccharide-induced tumor necrosis factor-alpha factor homolog isoform X1</fullName>
    </submittedName>
</protein>
<evidence type="ECO:0000256" key="1">
    <source>
        <dbReference type="ARBA" id="ARBA00004414"/>
    </source>
</evidence>
<comment type="similarity">
    <text evidence="4">Belongs to the CDIP1/LITAF family.</text>
</comment>
<gene>
    <name evidence="10" type="primary">LOC101888545</name>
</gene>
<evidence type="ECO:0000256" key="5">
    <source>
        <dbReference type="ARBA" id="ARBA00022723"/>
    </source>
</evidence>
<dbReference type="PROSITE" id="PS51837">
    <property type="entry name" value="LITAF"/>
    <property type="match status" value="1"/>
</dbReference>
<keyword evidence="6" id="KW-0862">Zinc</keyword>